<sequence length="189" mass="20885">MIVFVCSLIGFILFLYLVQRGTLQQQEEALALFVIKSRTPALTRMMLFFTNFGKALPTIILLLLLYVFPATQTILAPKTAASVLLVSAFAYLIKRIVRRERPNDHRLVEEKDHSFPSAHAATSAALYGTVAMNMAFLLPPAVLPMSILAVLLSFMIGFSRVYLGIHFLTDVIGGWFLGLAVAALITILL</sequence>
<dbReference type="CDD" id="cd03392">
    <property type="entry name" value="PAP2_like_2"/>
    <property type="match status" value="1"/>
</dbReference>
<dbReference type="SMART" id="SM00014">
    <property type="entry name" value="acidPPc"/>
    <property type="match status" value="1"/>
</dbReference>
<evidence type="ECO:0000313" key="3">
    <source>
        <dbReference type="EMBL" id="STD81949.1"/>
    </source>
</evidence>
<feature type="transmembrane region" description="Helical" evidence="1">
    <location>
        <begin position="171"/>
        <end position="188"/>
    </location>
</feature>
<dbReference type="Proteomes" id="UP000254807">
    <property type="component" value="Unassembled WGS sequence"/>
</dbReference>
<protein>
    <submittedName>
        <fullName evidence="3">PAP2 family protein</fullName>
    </submittedName>
</protein>
<dbReference type="Pfam" id="PF01569">
    <property type="entry name" value="PAP2"/>
    <property type="match status" value="1"/>
</dbReference>
<dbReference type="AlphaFoldDB" id="A0A376H198"/>
<accession>A0A376H198</accession>
<dbReference type="InterPro" id="IPR036938">
    <property type="entry name" value="PAP2/HPO_sf"/>
</dbReference>
<dbReference type="InterPro" id="IPR000326">
    <property type="entry name" value="PAP2/HPO"/>
</dbReference>
<gene>
    <name evidence="3" type="ORF">NCTC12360_00367</name>
</gene>
<evidence type="ECO:0000259" key="2">
    <source>
        <dbReference type="SMART" id="SM00014"/>
    </source>
</evidence>
<evidence type="ECO:0000313" key="4">
    <source>
        <dbReference type="Proteomes" id="UP000254807"/>
    </source>
</evidence>
<feature type="transmembrane region" description="Helical" evidence="1">
    <location>
        <begin position="44"/>
        <end position="68"/>
    </location>
</feature>
<name>A0A376H198_ENTGA</name>
<dbReference type="SUPFAM" id="SSF48317">
    <property type="entry name" value="Acid phosphatase/Vanadium-dependent haloperoxidase"/>
    <property type="match status" value="1"/>
</dbReference>
<dbReference type="PANTHER" id="PTHR14969:SF13">
    <property type="entry name" value="AT30094P"/>
    <property type="match status" value="1"/>
</dbReference>
<dbReference type="OrthoDB" id="9789113at2"/>
<evidence type="ECO:0000256" key="1">
    <source>
        <dbReference type="SAM" id="Phobius"/>
    </source>
</evidence>
<feature type="transmembrane region" description="Helical" evidence="1">
    <location>
        <begin position="80"/>
        <end position="97"/>
    </location>
</feature>
<reference evidence="3 4" key="1">
    <citation type="submission" date="2018-06" db="EMBL/GenBank/DDBJ databases">
        <authorList>
            <consortium name="Pathogen Informatics"/>
            <person name="Doyle S."/>
        </authorList>
    </citation>
    <scope>NUCLEOTIDE SEQUENCE [LARGE SCALE GENOMIC DNA]</scope>
    <source>
        <strain evidence="3 4">NCTC12360</strain>
    </source>
</reference>
<keyword evidence="4" id="KW-1185">Reference proteome</keyword>
<keyword evidence="1" id="KW-0472">Membrane</keyword>
<dbReference type="RefSeq" id="WP_060813363.1">
    <property type="nucleotide sequence ID" value="NZ_JARPZP010000005.1"/>
</dbReference>
<keyword evidence="1" id="KW-1133">Transmembrane helix</keyword>
<dbReference type="Gene3D" id="1.20.144.10">
    <property type="entry name" value="Phosphatidic acid phosphatase type 2/haloperoxidase"/>
    <property type="match status" value="1"/>
</dbReference>
<organism evidence="3 4">
    <name type="scientific">Enterococcus gallinarum</name>
    <dbReference type="NCBI Taxonomy" id="1353"/>
    <lineage>
        <taxon>Bacteria</taxon>
        <taxon>Bacillati</taxon>
        <taxon>Bacillota</taxon>
        <taxon>Bacilli</taxon>
        <taxon>Lactobacillales</taxon>
        <taxon>Enterococcaceae</taxon>
        <taxon>Enterococcus</taxon>
    </lineage>
</organism>
<dbReference type="PANTHER" id="PTHR14969">
    <property type="entry name" value="SPHINGOSINE-1-PHOSPHATE PHOSPHOHYDROLASE"/>
    <property type="match status" value="1"/>
</dbReference>
<feature type="domain" description="Phosphatidic acid phosphatase type 2/haloperoxidase" evidence="2">
    <location>
        <begin position="75"/>
        <end position="186"/>
    </location>
</feature>
<dbReference type="EMBL" id="UFYW01000001">
    <property type="protein sequence ID" value="STD81949.1"/>
    <property type="molecule type" value="Genomic_DNA"/>
</dbReference>
<proteinExistence type="predicted"/>
<keyword evidence="1" id="KW-0812">Transmembrane</keyword>
<feature type="transmembrane region" description="Helical" evidence="1">
    <location>
        <begin position="145"/>
        <end position="165"/>
    </location>
</feature>